<feature type="transmembrane region" description="Helical" evidence="8">
    <location>
        <begin position="229"/>
        <end position="250"/>
    </location>
</feature>
<protein>
    <submittedName>
        <fullName evidence="10">ABC transporter permease</fullName>
    </submittedName>
</protein>
<gene>
    <name evidence="10" type="ORF">ACFQGP_07485</name>
</gene>
<keyword evidence="2 8" id="KW-0813">Transport</keyword>
<evidence type="ECO:0000256" key="7">
    <source>
        <dbReference type="ARBA" id="ARBA00023136"/>
    </source>
</evidence>
<dbReference type="PANTHER" id="PTHR43357:SF4">
    <property type="entry name" value="INNER MEMBRANE ABC TRANSPORTER PERMEASE PROTEIN YDCV"/>
    <property type="match status" value="1"/>
</dbReference>
<dbReference type="RefSeq" id="WP_125553387.1">
    <property type="nucleotide sequence ID" value="NZ_JBHSSL010000041.1"/>
</dbReference>
<organism evidence="10 11">
    <name type="scientific">Loigolactobacillus jiayinensis</name>
    <dbReference type="NCBI Taxonomy" id="2486016"/>
    <lineage>
        <taxon>Bacteria</taxon>
        <taxon>Bacillati</taxon>
        <taxon>Bacillota</taxon>
        <taxon>Bacilli</taxon>
        <taxon>Lactobacillales</taxon>
        <taxon>Lactobacillaceae</taxon>
        <taxon>Loigolactobacillus</taxon>
    </lineage>
</organism>
<proteinExistence type="inferred from homology"/>
<keyword evidence="5 8" id="KW-0812">Transmembrane</keyword>
<keyword evidence="7 8" id="KW-0472">Membrane</keyword>
<sequence>MRKIINSFIYVIWALIVLVPLALIVLLALSQRWAYPALWPTQFSSMATVLSLLTSTEVLSSLGASVALAVGTIGLTLLIAYPTAMALTYYQFPGKKWLNLLIYLPLIIPGIALLTNIDFVIIKLNLNGRYFGIIAVHSLFCLPYAIKLLSDNLKLVGPQYAAVSQNLGASHWQTFWQITVPLSKNGLQGAVMMTYIVSMTQYLATLLIGEGNYLTLSVRMFPFTQAGKYQLAAIYAIVFMLVTLVPLFLIDSWLAWQERSREAHVSIDRD</sequence>
<feature type="transmembrane region" description="Helical" evidence="8">
    <location>
        <begin position="190"/>
        <end position="209"/>
    </location>
</feature>
<evidence type="ECO:0000256" key="6">
    <source>
        <dbReference type="ARBA" id="ARBA00022989"/>
    </source>
</evidence>
<evidence type="ECO:0000256" key="3">
    <source>
        <dbReference type="ARBA" id="ARBA00022475"/>
    </source>
</evidence>
<dbReference type="Pfam" id="PF00528">
    <property type="entry name" value="BPD_transp_1"/>
    <property type="match status" value="1"/>
</dbReference>
<dbReference type="Gene3D" id="1.10.3720.10">
    <property type="entry name" value="MetI-like"/>
    <property type="match status" value="1"/>
</dbReference>
<evidence type="ECO:0000313" key="10">
    <source>
        <dbReference type="EMBL" id="MFC6170415.1"/>
    </source>
</evidence>
<evidence type="ECO:0000313" key="11">
    <source>
        <dbReference type="Proteomes" id="UP001596289"/>
    </source>
</evidence>
<keyword evidence="3" id="KW-1003">Cell membrane</keyword>
<evidence type="ECO:0000256" key="8">
    <source>
        <dbReference type="RuleBase" id="RU363032"/>
    </source>
</evidence>
<evidence type="ECO:0000256" key="4">
    <source>
        <dbReference type="ARBA" id="ARBA00022519"/>
    </source>
</evidence>
<evidence type="ECO:0000256" key="5">
    <source>
        <dbReference type="ARBA" id="ARBA00022692"/>
    </source>
</evidence>
<feature type="transmembrane region" description="Helical" evidence="8">
    <location>
        <begin position="100"/>
        <end position="122"/>
    </location>
</feature>
<dbReference type="InterPro" id="IPR035906">
    <property type="entry name" value="MetI-like_sf"/>
</dbReference>
<name>A0ABW1RC09_9LACO</name>
<dbReference type="CDD" id="cd06261">
    <property type="entry name" value="TM_PBP2"/>
    <property type="match status" value="1"/>
</dbReference>
<dbReference type="Proteomes" id="UP001596289">
    <property type="component" value="Unassembled WGS sequence"/>
</dbReference>
<keyword evidence="4" id="KW-0997">Cell inner membrane</keyword>
<reference evidence="11" key="1">
    <citation type="journal article" date="2019" name="Int. J. Syst. Evol. Microbiol.">
        <title>The Global Catalogue of Microorganisms (GCM) 10K type strain sequencing project: providing services to taxonomists for standard genome sequencing and annotation.</title>
        <authorList>
            <consortium name="The Broad Institute Genomics Platform"/>
            <consortium name="The Broad Institute Genome Sequencing Center for Infectious Disease"/>
            <person name="Wu L."/>
            <person name="Ma J."/>
        </authorList>
    </citation>
    <scope>NUCLEOTIDE SEQUENCE [LARGE SCALE GENOMIC DNA]</scope>
    <source>
        <strain evidence="11">CCM 8904</strain>
    </source>
</reference>
<comment type="similarity">
    <text evidence="8">Belongs to the binding-protein-dependent transport system permease family.</text>
</comment>
<accession>A0ABW1RC09</accession>
<dbReference type="InterPro" id="IPR000515">
    <property type="entry name" value="MetI-like"/>
</dbReference>
<comment type="subcellular location">
    <subcellularLocation>
        <location evidence="1">Cell inner membrane</location>
        <topology evidence="1">Multi-pass membrane protein</topology>
    </subcellularLocation>
    <subcellularLocation>
        <location evidence="8">Cell membrane</location>
        <topology evidence="8">Multi-pass membrane protein</topology>
    </subcellularLocation>
</comment>
<evidence type="ECO:0000256" key="2">
    <source>
        <dbReference type="ARBA" id="ARBA00022448"/>
    </source>
</evidence>
<feature type="transmembrane region" description="Helical" evidence="8">
    <location>
        <begin position="58"/>
        <end position="80"/>
    </location>
</feature>
<evidence type="ECO:0000256" key="1">
    <source>
        <dbReference type="ARBA" id="ARBA00004429"/>
    </source>
</evidence>
<dbReference type="EMBL" id="JBHSSL010000041">
    <property type="protein sequence ID" value="MFC6170415.1"/>
    <property type="molecule type" value="Genomic_DNA"/>
</dbReference>
<keyword evidence="6 8" id="KW-1133">Transmembrane helix</keyword>
<keyword evidence="11" id="KW-1185">Reference proteome</keyword>
<dbReference type="PROSITE" id="PS50928">
    <property type="entry name" value="ABC_TM1"/>
    <property type="match status" value="1"/>
</dbReference>
<dbReference type="SUPFAM" id="SSF161098">
    <property type="entry name" value="MetI-like"/>
    <property type="match status" value="1"/>
</dbReference>
<comment type="caution">
    <text evidence="10">The sequence shown here is derived from an EMBL/GenBank/DDBJ whole genome shotgun (WGS) entry which is preliminary data.</text>
</comment>
<evidence type="ECO:0000259" key="9">
    <source>
        <dbReference type="PROSITE" id="PS50928"/>
    </source>
</evidence>
<feature type="domain" description="ABC transmembrane type-1" evidence="9">
    <location>
        <begin position="62"/>
        <end position="250"/>
    </location>
</feature>
<dbReference type="PANTHER" id="PTHR43357">
    <property type="entry name" value="INNER MEMBRANE ABC TRANSPORTER PERMEASE PROTEIN YDCV"/>
    <property type="match status" value="1"/>
</dbReference>